<proteinExistence type="predicted"/>
<organism evidence="1 2">
    <name type="scientific">Brevibacterium epidermidis</name>
    <dbReference type="NCBI Taxonomy" id="1698"/>
    <lineage>
        <taxon>Bacteria</taxon>
        <taxon>Bacillati</taxon>
        <taxon>Actinomycetota</taxon>
        <taxon>Actinomycetes</taxon>
        <taxon>Micrococcales</taxon>
        <taxon>Brevibacteriaceae</taxon>
        <taxon>Brevibacterium</taxon>
    </lineage>
</organism>
<dbReference type="InterPro" id="IPR025506">
    <property type="entry name" value="Abi_alpha"/>
</dbReference>
<name>A0A9D2UK75_BREEP</name>
<reference evidence="1" key="2">
    <citation type="submission" date="2021-09" db="EMBL/GenBank/DDBJ databases">
        <authorList>
            <person name="Gilroy R."/>
        </authorList>
    </citation>
    <scope>NUCLEOTIDE SEQUENCE</scope>
    <source>
        <strain evidence="1">CHK139-4039</strain>
    </source>
</reference>
<dbReference type="EMBL" id="DYXR01000024">
    <property type="protein sequence ID" value="HJE76449.1"/>
    <property type="molecule type" value="Genomic_DNA"/>
</dbReference>
<feature type="non-terminal residue" evidence="1">
    <location>
        <position position="1"/>
    </location>
</feature>
<comment type="caution">
    <text evidence="1">The sequence shown here is derived from an EMBL/GenBank/DDBJ whole genome shotgun (WGS) entry which is preliminary data.</text>
</comment>
<dbReference type="Gene3D" id="3.30.110.190">
    <property type="match status" value="1"/>
</dbReference>
<evidence type="ECO:0000313" key="2">
    <source>
        <dbReference type="Proteomes" id="UP000743760"/>
    </source>
</evidence>
<protein>
    <submittedName>
        <fullName evidence="1">DUF4393 domain-containing protein</fullName>
    </submittedName>
</protein>
<dbReference type="Pfam" id="PF14337">
    <property type="entry name" value="Abi_alpha"/>
    <property type="match status" value="1"/>
</dbReference>
<sequence length="166" mass="18921">LDHPDLKDMYLRLLATASDQKRQDDAHPGFASIIRQISPAEAVHLPDFLNLEHHGAIANVTLTQAGGGQRYLERHVPSIYDAKTGCDIIEPNMASMIDNWTRLGLILTNYEMWSPDGSTYEYMQSRPEYLRWKDQYSDDEDVRVGIQHGIVYPTDFGRQFSRAALP</sequence>
<gene>
    <name evidence="1" type="ORF">K8V74_00720</name>
</gene>
<dbReference type="Proteomes" id="UP000743760">
    <property type="component" value="Unassembled WGS sequence"/>
</dbReference>
<accession>A0A9D2UK75</accession>
<reference evidence="1" key="1">
    <citation type="journal article" date="2021" name="PeerJ">
        <title>Extensive microbial diversity within the chicken gut microbiome revealed by metagenomics and culture.</title>
        <authorList>
            <person name="Gilroy R."/>
            <person name="Ravi A."/>
            <person name="Getino M."/>
            <person name="Pursley I."/>
            <person name="Horton D.L."/>
            <person name="Alikhan N.F."/>
            <person name="Baker D."/>
            <person name="Gharbi K."/>
            <person name="Hall N."/>
            <person name="Watson M."/>
            <person name="Adriaenssens E.M."/>
            <person name="Foster-Nyarko E."/>
            <person name="Jarju S."/>
            <person name="Secka A."/>
            <person name="Antonio M."/>
            <person name="Oren A."/>
            <person name="Chaudhuri R.R."/>
            <person name="La Ragione R."/>
            <person name="Hildebrand F."/>
            <person name="Pallen M.J."/>
        </authorList>
    </citation>
    <scope>NUCLEOTIDE SEQUENCE</scope>
    <source>
        <strain evidence="1">CHK139-4039</strain>
    </source>
</reference>
<dbReference type="AlphaFoldDB" id="A0A9D2UK75"/>
<evidence type="ECO:0000313" key="1">
    <source>
        <dbReference type="EMBL" id="HJE76449.1"/>
    </source>
</evidence>